<dbReference type="KEGG" id="sri:SELR_17310"/>
<dbReference type="eggNOG" id="COG0463">
    <property type="taxonomic scope" value="Bacteria"/>
</dbReference>
<evidence type="ECO:0000313" key="2">
    <source>
        <dbReference type="EMBL" id="BAL83439.1"/>
    </source>
</evidence>
<dbReference type="PANTHER" id="PTHR22916:SF3">
    <property type="entry name" value="UDP-GLCNAC:BETAGAL BETA-1,3-N-ACETYLGLUCOSAMINYLTRANSFERASE-LIKE PROTEIN 1"/>
    <property type="match status" value="1"/>
</dbReference>
<organism evidence="2 3">
    <name type="scientific">Selenomonas ruminantium subsp. lactilytica (strain NBRC 103574 / TAM6421)</name>
    <dbReference type="NCBI Taxonomy" id="927704"/>
    <lineage>
        <taxon>Bacteria</taxon>
        <taxon>Bacillati</taxon>
        <taxon>Bacillota</taxon>
        <taxon>Negativicutes</taxon>
        <taxon>Selenomonadales</taxon>
        <taxon>Selenomonadaceae</taxon>
        <taxon>Selenomonas</taxon>
    </lineage>
</organism>
<dbReference type="Pfam" id="PF00535">
    <property type="entry name" value="Glycos_transf_2"/>
    <property type="match status" value="1"/>
</dbReference>
<protein>
    <submittedName>
        <fullName evidence="2">Putative glycosyl transferase family 2 protin</fullName>
    </submittedName>
</protein>
<dbReference type="Gene3D" id="3.90.550.10">
    <property type="entry name" value="Spore Coat Polysaccharide Biosynthesis Protein SpsA, Chain A"/>
    <property type="match status" value="1"/>
</dbReference>
<gene>
    <name evidence="2" type="ordered locus">SELR_17310</name>
</gene>
<dbReference type="Proteomes" id="UP000007887">
    <property type="component" value="Chromosome"/>
</dbReference>
<dbReference type="RefSeq" id="WP_014424872.1">
    <property type="nucleotide sequence ID" value="NC_017068.1"/>
</dbReference>
<evidence type="ECO:0000259" key="1">
    <source>
        <dbReference type="Pfam" id="PF00535"/>
    </source>
</evidence>
<dbReference type="AlphaFoldDB" id="I0GRQ2"/>
<dbReference type="InterPro" id="IPR029044">
    <property type="entry name" value="Nucleotide-diphossugar_trans"/>
</dbReference>
<dbReference type="HOGENOM" id="CLU_025996_2_1_9"/>
<feature type="domain" description="Glycosyltransferase 2-like" evidence="1">
    <location>
        <begin position="3"/>
        <end position="173"/>
    </location>
</feature>
<reference evidence="2 3" key="1">
    <citation type="submission" date="2011-10" db="EMBL/GenBank/DDBJ databases">
        <title>Whole genome sequence of Selenomonas ruminantium subsp. lactilytica TAM6421.</title>
        <authorList>
            <person name="Oguchi A."/>
            <person name="Ankai A."/>
            <person name="Kaneko J."/>
            <person name="Yamada-Narita S."/>
            <person name="Fukui S."/>
            <person name="Takahashi M."/>
            <person name="Onodera T."/>
            <person name="Kojima S."/>
            <person name="Fushimi T."/>
            <person name="Abe N."/>
            <person name="Kamio Y."/>
            <person name="Yamazaki S."/>
            <person name="Fujita N."/>
        </authorList>
    </citation>
    <scope>NUCLEOTIDE SEQUENCE [LARGE SCALE GENOMIC DNA]</scope>
    <source>
        <strain evidence="3">NBRC 103574 / TAM6421</strain>
    </source>
</reference>
<accession>I0GRQ2</accession>
<sequence length="309" mass="36468">MVCVMMSTYNGEKYIYEQIDSIMKQNIKHLILLIRDDGSQDKTVEIIDSLKKNLPPNREIRLIRGHNIGAECSFYELIYYAKKNLDTCKYYAFSDQDDVWERDKIPVAVKLLSKMNDKMPNLYYSNLKVVDEKLNFIGYKFKKGYVKTTSEFVATEMCAWGCTCVFNFKALDEMSKIKYDYYLAHDNWILWLCTFKGRCIYDEKSYILYRQHGDNVSGQVKFGLEKIWQNIKKMTSLLKLRAEFEPRAKLLLSLYDDNLNIYDKDILRQVAFYKDSFRSRIMLLCSTKISSGHLLKEIGRRVRIILGEL</sequence>
<keyword evidence="2" id="KW-0808">Transferase</keyword>
<dbReference type="PANTHER" id="PTHR22916">
    <property type="entry name" value="GLYCOSYLTRANSFERASE"/>
    <property type="match status" value="1"/>
</dbReference>
<dbReference type="OrthoDB" id="9802649at2"/>
<dbReference type="InterPro" id="IPR001173">
    <property type="entry name" value="Glyco_trans_2-like"/>
</dbReference>
<dbReference type="EMBL" id="AP012292">
    <property type="protein sequence ID" value="BAL83439.1"/>
    <property type="molecule type" value="Genomic_DNA"/>
</dbReference>
<proteinExistence type="predicted"/>
<dbReference type="SUPFAM" id="SSF53448">
    <property type="entry name" value="Nucleotide-diphospho-sugar transferases"/>
    <property type="match status" value="1"/>
</dbReference>
<dbReference type="GO" id="GO:0016758">
    <property type="term" value="F:hexosyltransferase activity"/>
    <property type="evidence" value="ECO:0007669"/>
    <property type="project" value="UniProtKB-ARBA"/>
</dbReference>
<name>I0GRQ2_SELRL</name>
<dbReference type="PATRIC" id="fig|927704.6.peg.1793"/>
<evidence type="ECO:0000313" key="3">
    <source>
        <dbReference type="Proteomes" id="UP000007887"/>
    </source>
</evidence>